<dbReference type="PRINTS" id="PR00038">
    <property type="entry name" value="HTHLUXR"/>
</dbReference>
<keyword evidence="3" id="KW-0238">DNA-binding</keyword>
<dbReference type="InterPro" id="IPR001789">
    <property type="entry name" value="Sig_transdc_resp-reg_receiver"/>
</dbReference>
<dbReference type="PROSITE" id="PS50110">
    <property type="entry name" value="RESPONSE_REGULATORY"/>
    <property type="match status" value="1"/>
</dbReference>
<dbReference type="Proteomes" id="UP001154322">
    <property type="component" value="Unassembled WGS sequence"/>
</dbReference>
<dbReference type="Gene3D" id="3.40.50.2300">
    <property type="match status" value="1"/>
</dbReference>
<keyword evidence="2" id="KW-0805">Transcription regulation</keyword>
<keyword evidence="1" id="KW-0597">Phosphoprotein</keyword>
<accession>A0ABN8U4I1</accession>
<evidence type="ECO:0000256" key="5">
    <source>
        <dbReference type="PROSITE-ProRule" id="PRU00169"/>
    </source>
</evidence>
<evidence type="ECO:0000313" key="9">
    <source>
        <dbReference type="Proteomes" id="UP001154322"/>
    </source>
</evidence>
<dbReference type="SUPFAM" id="SSF46894">
    <property type="entry name" value="C-terminal effector domain of the bipartite response regulators"/>
    <property type="match status" value="1"/>
</dbReference>
<evidence type="ECO:0000256" key="4">
    <source>
        <dbReference type="ARBA" id="ARBA00023163"/>
    </source>
</evidence>
<protein>
    <submittedName>
        <fullName evidence="8">LuxR C-terminal-related transcriptional regulator</fullName>
    </submittedName>
</protein>
<comment type="caution">
    <text evidence="5">Lacks conserved residue(s) required for the propagation of feature annotation.</text>
</comment>
<keyword evidence="4" id="KW-0804">Transcription</keyword>
<dbReference type="Pfam" id="PF00072">
    <property type="entry name" value="Response_reg"/>
    <property type="match status" value="1"/>
</dbReference>
<dbReference type="PROSITE" id="PS50043">
    <property type="entry name" value="HTH_LUXR_2"/>
    <property type="match status" value="1"/>
</dbReference>
<dbReference type="EMBL" id="CALYLO010000002">
    <property type="protein sequence ID" value="CAH8244518.1"/>
    <property type="molecule type" value="Genomic_DNA"/>
</dbReference>
<dbReference type="InterPro" id="IPR011006">
    <property type="entry name" value="CheY-like_superfamily"/>
</dbReference>
<name>A0ABN8U4I1_9BACL</name>
<evidence type="ECO:0000259" key="6">
    <source>
        <dbReference type="PROSITE" id="PS50043"/>
    </source>
</evidence>
<evidence type="ECO:0000259" key="7">
    <source>
        <dbReference type="PROSITE" id="PS50110"/>
    </source>
</evidence>
<gene>
    <name evidence="8" type="ORF">WJ0W_001752</name>
</gene>
<dbReference type="InterPro" id="IPR016032">
    <property type="entry name" value="Sig_transdc_resp-reg_C-effctor"/>
</dbReference>
<evidence type="ECO:0000313" key="8">
    <source>
        <dbReference type="EMBL" id="CAH8244518.1"/>
    </source>
</evidence>
<dbReference type="RefSeq" id="WP_249724825.1">
    <property type="nucleotide sequence ID" value="NZ_CALYLO010000002.1"/>
</dbReference>
<evidence type="ECO:0000256" key="2">
    <source>
        <dbReference type="ARBA" id="ARBA00023015"/>
    </source>
</evidence>
<keyword evidence="9" id="KW-1185">Reference proteome</keyword>
<dbReference type="PANTHER" id="PTHR43214:SF41">
    <property type="entry name" value="NITRATE_NITRITE RESPONSE REGULATOR PROTEIN NARP"/>
    <property type="match status" value="1"/>
</dbReference>
<dbReference type="InterPro" id="IPR000792">
    <property type="entry name" value="Tscrpt_reg_LuxR_C"/>
</dbReference>
<evidence type="ECO:0000256" key="3">
    <source>
        <dbReference type="ARBA" id="ARBA00023125"/>
    </source>
</evidence>
<dbReference type="InterPro" id="IPR039420">
    <property type="entry name" value="WalR-like"/>
</dbReference>
<organism evidence="8 9">
    <name type="scientific">Paenibacillus melissococcoides</name>
    <dbReference type="NCBI Taxonomy" id="2912268"/>
    <lineage>
        <taxon>Bacteria</taxon>
        <taxon>Bacillati</taxon>
        <taxon>Bacillota</taxon>
        <taxon>Bacilli</taxon>
        <taxon>Bacillales</taxon>
        <taxon>Paenibacillaceae</taxon>
        <taxon>Paenibacillus</taxon>
    </lineage>
</organism>
<comment type="caution">
    <text evidence="8">The sequence shown here is derived from an EMBL/GenBank/DDBJ whole genome shotgun (WGS) entry which is preliminary data.</text>
</comment>
<proteinExistence type="predicted"/>
<dbReference type="PROSITE" id="PS00622">
    <property type="entry name" value="HTH_LUXR_1"/>
    <property type="match status" value="1"/>
</dbReference>
<dbReference type="SMART" id="SM00421">
    <property type="entry name" value="HTH_LUXR"/>
    <property type="match status" value="1"/>
</dbReference>
<dbReference type="Pfam" id="PF00196">
    <property type="entry name" value="GerE"/>
    <property type="match status" value="1"/>
</dbReference>
<reference evidence="8" key="1">
    <citation type="submission" date="2022-06" db="EMBL/GenBank/DDBJ databases">
        <authorList>
            <person name="Dietemann V."/>
            <person name="Ory F."/>
            <person name="Dainat B."/>
            <person name="Oberhansli S."/>
        </authorList>
    </citation>
    <scope>NUCLEOTIDE SEQUENCE</scope>
    <source>
        <strain evidence="8">Ena-SAMPLE-TAB-26-04-2022-14:26:32:270-5432</strain>
    </source>
</reference>
<sequence>MILQYAPTHITLQIEDNGKRLDWLPFGSDLSPVKERLNKLGGDMHLYTGVDGETVMTVTVPSEAAASVERIEIVVLGDPPAWREQVASLLNEERDFRAVTAEHEDQAAELVEHTQPDIVLLSVDWDGTDRRDWIGRLRKKGKGKDIRVIVIVNEGEERVKAVQALRGAVDGYASQEAGAKELAATIRFVHCGGKMITQGGHEPAGQQRGGAHAPTVRVSSENPFSLTSRQMDIMKGLMQGLRYKAIASWLHLSERTVRNYMPSIYAKLNVSNRDEAMEKARKESLIS</sequence>
<feature type="domain" description="HTH luxR-type" evidence="6">
    <location>
        <begin position="219"/>
        <end position="284"/>
    </location>
</feature>
<dbReference type="PANTHER" id="PTHR43214">
    <property type="entry name" value="TWO-COMPONENT RESPONSE REGULATOR"/>
    <property type="match status" value="1"/>
</dbReference>
<evidence type="ECO:0000256" key="1">
    <source>
        <dbReference type="ARBA" id="ARBA00022553"/>
    </source>
</evidence>
<feature type="domain" description="Response regulatory" evidence="7">
    <location>
        <begin position="72"/>
        <end position="190"/>
    </location>
</feature>
<dbReference type="CDD" id="cd06170">
    <property type="entry name" value="LuxR_C_like"/>
    <property type="match status" value="1"/>
</dbReference>
<dbReference type="SUPFAM" id="SSF52172">
    <property type="entry name" value="CheY-like"/>
    <property type="match status" value="1"/>
</dbReference>